<dbReference type="Gene3D" id="2.30.40.10">
    <property type="entry name" value="Urease, subunit C, domain 1"/>
    <property type="match status" value="1"/>
</dbReference>
<organism evidence="1 2">
    <name type="scientific">Lactobacillus acetotolerans</name>
    <dbReference type="NCBI Taxonomy" id="1600"/>
    <lineage>
        <taxon>Bacteria</taxon>
        <taxon>Bacillati</taxon>
        <taxon>Bacillota</taxon>
        <taxon>Bacilli</taxon>
        <taxon>Lactobacillales</taxon>
        <taxon>Lactobacillaceae</taxon>
        <taxon>Lactobacillus</taxon>
    </lineage>
</organism>
<name>A0A5P5ZJ90_9LACO</name>
<dbReference type="AlphaFoldDB" id="A0A5P5ZJ90"/>
<accession>A0A5P5ZJ90</accession>
<dbReference type="InterPro" id="IPR013108">
    <property type="entry name" value="Amidohydro_3"/>
</dbReference>
<dbReference type="GeneID" id="78213000"/>
<dbReference type="RefSeq" id="WP_056970126.1">
    <property type="nucleotide sequence ID" value="NZ_CP044496.1"/>
</dbReference>
<gene>
    <name evidence="1" type="ORF">LA749_01020</name>
</gene>
<dbReference type="EMBL" id="CP044496">
    <property type="protein sequence ID" value="QFG50691.1"/>
    <property type="molecule type" value="Genomic_DNA"/>
</dbReference>
<keyword evidence="1" id="KW-0378">Hydrolase</keyword>
<dbReference type="Pfam" id="PF07969">
    <property type="entry name" value="Amidohydro_3"/>
    <property type="match status" value="1"/>
</dbReference>
<protein>
    <submittedName>
        <fullName evidence="1">Amidohydrolase family protein</fullName>
    </submittedName>
</protein>
<proteinExistence type="predicted"/>
<dbReference type="InterPro" id="IPR011059">
    <property type="entry name" value="Metal-dep_hydrolase_composite"/>
</dbReference>
<dbReference type="SUPFAM" id="SSF51338">
    <property type="entry name" value="Composite domain of metallo-dependent hydrolases"/>
    <property type="match status" value="1"/>
</dbReference>
<sequence length="249" mass="27491">MTHADEVVKSTNIWTGNCDETIYGGIAIKNNRIIYVGFQDLDKYVDPDTKVLDYGNHLVIPGLHDGHAHMLMTALMHSGKCAPLYNTKSEEKCVEIVKKYDKPENLIGGWLIGMGWYQLLFDNKTLPTKESLDKAFPNTPVILMDSNCHTGWVNSIALKKLGCTDENTKDNPNFGRLKNGELSGIFGEATFMKLSTKILMADESAMADLLSKTTHGMNALGMTQLDDVASGAVPHSDQILDRNLKTKAN</sequence>
<dbReference type="Proteomes" id="UP000325393">
    <property type="component" value="Chromosome"/>
</dbReference>
<evidence type="ECO:0000313" key="2">
    <source>
        <dbReference type="Proteomes" id="UP000325393"/>
    </source>
</evidence>
<reference evidence="1 2" key="1">
    <citation type="submission" date="2019-09" db="EMBL/GenBank/DDBJ databases">
        <title>Genome sequencing of Lactobacillus acetotolerans.</title>
        <authorList>
            <person name="Kim K."/>
        </authorList>
    </citation>
    <scope>NUCLEOTIDE SEQUENCE [LARGE SCALE GENOMIC DNA]</scope>
    <source>
        <strain evidence="1 2">LA749</strain>
    </source>
</reference>
<dbReference type="Gene3D" id="3.10.310.70">
    <property type="match status" value="1"/>
</dbReference>
<dbReference type="GO" id="GO:0016810">
    <property type="term" value="F:hydrolase activity, acting on carbon-nitrogen (but not peptide) bonds"/>
    <property type="evidence" value="ECO:0007669"/>
    <property type="project" value="InterPro"/>
</dbReference>
<dbReference type="PANTHER" id="PTHR22642">
    <property type="entry name" value="IMIDAZOLONEPROPIONASE"/>
    <property type="match status" value="1"/>
</dbReference>
<dbReference type="PANTHER" id="PTHR22642:SF2">
    <property type="entry name" value="PROTEIN LONG AFTER FAR-RED 3"/>
    <property type="match status" value="1"/>
</dbReference>
<evidence type="ECO:0000313" key="1">
    <source>
        <dbReference type="EMBL" id="QFG50691.1"/>
    </source>
</evidence>